<keyword evidence="3" id="KW-0963">Cytoplasm</keyword>
<keyword evidence="4" id="KW-0206">Cytoskeleton</keyword>
<dbReference type="PANTHER" id="PTHR20940:SF1">
    <property type="entry name" value="CIBOULOT, ISOFORM A"/>
    <property type="match status" value="1"/>
</dbReference>
<proteinExistence type="evidence at transcript level"/>
<dbReference type="Gene3D" id="1.20.5.520">
    <property type="entry name" value="Single helix bin"/>
    <property type="match status" value="2"/>
</dbReference>
<organism evidence="6">
    <name type="scientific">Schistosoma japonicum</name>
    <name type="common">Blood fluke</name>
    <dbReference type="NCBI Taxonomy" id="6182"/>
    <lineage>
        <taxon>Eukaryota</taxon>
        <taxon>Metazoa</taxon>
        <taxon>Spiralia</taxon>
        <taxon>Lophotrochozoa</taxon>
        <taxon>Platyhelminthes</taxon>
        <taxon>Trematoda</taxon>
        <taxon>Digenea</taxon>
        <taxon>Strigeidida</taxon>
        <taxon>Schistosomatoidea</taxon>
        <taxon>Schistosomatidae</taxon>
        <taxon>Schistosoma</taxon>
    </lineage>
</organism>
<reference evidence="6" key="1">
    <citation type="submission" date="2005-01" db="EMBL/GenBank/DDBJ databases">
        <authorList>
            <person name="Han Z."/>
        </authorList>
    </citation>
    <scope>NUCLEOTIDE SEQUENCE</scope>
</reference>
<dbReference type="GO" id="GO:0003785">
    <property type="term" value="F:actin monomer binding"/>
    <property type="evidence" value="ECO:0007669"/>
    <property type="project" value="InterPro"/>
</dbReference>
<dbReference type="PANTHER" id="PTHR20940">
    <property type="entry name" value="TETRA THYMOSIN"/>
    <property type="match status" value="1"/>
</dbReference>
<protein>
    <submittedName>
        <fullName evidence="6">SJCHGC00690 protein</fullName>
    </submittedName>
</protein>
<reference evidence="6" key="2">
    <citation type="journal article" date="2006" name="PLoS Pathog.">
        <title>New perspectives on host-parasite interplay by comparative transcriptomic and proteomic analyses of Schistosoma japonicum.</title>
        <authorList>
            <person name="Liu F."/>
            <person name="Lu J."/>
            <person name="Hu W."/>
            <person name="Wang S.Y."/>
            <person name="Cui S.J."/>
            <person name="Chi M."/>
            <person name="Yan Q."/>
            <person name="Wang X.R."/>
            <person name="Song H.D."/>
            <person name="Xu X.N."/>
            <person name="Wang J.J."/>
            <person name="Zhang X.L."/>
            <person name="Zhang X."/>
            <person name="Wang Z.Q."/>
            <person name="Xue C.L."/>
            <person name="Brindley P.J."/>
            <person name="McManus D.P."/>
            <person name="Yang P.Y."/>
            <person name="Feng Z."/>
            <person name="Chen Z."/>
            <person name="Han Z.G."/>
        </authorList>
    </citation>
    <scope>NUCLEOTIDE SEQUENCE</scope>
</reference>
<dbReference type="GO" id="GO:0005856">
    <property type="term" value="C:cytoskeleton"/>
    <property type="evidence" value="ECO:0007669"/>
    <property type="project" value="UniProtKB-SubCell"/>
</dbReference>
<evidence type="ECO:0000313" key="6">
    <source>
        <dbReference type="EMBL" id="AAX30141.2"/>
    </source>
</evidence>
<evidence type="ECO:0000256" key="4">
    <source>
        <dbReference type="ARBA" id="ARBA00023212"/>
    </source>
</evidence>
<dbReference type="InterPro" id="IPR038386">
    <property type="entry name" value="Beta-thymosin_sf"/>
</dbReference>
<comment type="subcellular location">
    <subcellularLocation>
        <location evidence="1">Cytoplasm</location>
        <location evidence="1">Cytoskeleton</location>
    </subcellularLocation>
</comment>
<comment type="similarity">
    <text evidence="2">Belongs to the thymosin beta family.</text>
</comment>
<dbReference type="SMART" id="SM00152">
    <property type="entry name" value="THY"/>
    <property type="match status" value="2"/>
</dbReference>
<name>Q5BTJ4_SCHJA</name>
<dbReference type="EMBL" id="AY914920">
    <property type="protein sequence ID" value="AAX30141.2"/>
    <property type="molecule type" value="mRNA"/>
</dbReference>
<dbReference type="AlphaFoldDB" id="Q5BTJ4"/>
<dbReference type="FunFam" id="1.20.5.520:FF:000001">
    <property type="entry name" value="Thymosin beta"/>
    <property type="match status" value="1"/>
</dbReference>
<dbReference type="InterPro" id="IPR001152">
    <property type="entry name" value="Beta-thymosin"/>
</dbReference>
<dbReference type="GO" id="GO:0007015">
    <property type="term" value="P:actin filament organization"/>
    <property type="evidence" value="ECO:0007669"/>
    <property type="project" value="InterPro"/>
</dbReference>
<feature type="compositionally biased region" description="Basic and acidic residues" evidence="5">
    <location>
        <begin position="71"/>
        <end position="91"/>
    </location>
</feature>
<evidence type="ECO:0000256" key="1">
    <source>
        <dbReference type="ARBA" id="ARBA00004245"/>
    </source>
</evidence>
<evidence type="ECO:0000256" key="2">
    <source>
        <dbReference type="ARBA" id="ARBA00009511"/>
    </source>
</evidence>
<evidence type="ECO:0000256" key="5">
    <source>
        <dbReference type="SAM" id="MobiDB-lite"/>
    </source>
</evidence>
<evidence type="ECO:0000256" key="3">
    <source>
        <dbReference type="ARBA" id="ARBA00022490"/>
    </source>
</evidence>
<feature type="non-terminal residue" evidence="6">
    <location>
        <position position="1"/>
    </location>
</feature>
<sequence>ILTQSFVFVLQVMADAIKVLEDIDGFDKQKLRHVETEEKVVLPDKEVIAKEKTEKQLLQEIETPPSLKHTSTKEKNPLPTKDDIVAEKAIH</sequence>
<dbReference type="Pfam" id="PF01290">
    <property type="entry name" value="Thymosin"/>
    <property type="match status" value="2"/>
</dbReference>
<feature type="region of interest" description="Disordered" evidence="5">
    <location>
        <begin position="53"/>
        <end position="91"/>
    </location>
</feature>
<dbReference type="GO" id="GO:0005829">
    <property type="term" value="C:cytosol"/>
    <property type="evidence" value="ECO:0007669"/>
    <property type="project" value="TreeGrafter"/>
</dbReference>
<accession>Q5BTJ4</accession>